<evidence type="ECO:0000256" key="3">
    <source>
        <dbReference type="ARBA" id="ARBA00022741"/>
    </source>
</evidence>
<gene>
    <name evidence="7" type="ORF">EVOR1521_LOCUS21147</name>
</gene>
<dbReference type="SMART" id="SM00220">
    <property type="entry name" value="S_TKc"/>
    <property type="match status" value="1"/>
</dbReference>
<sequence length="117" mass="12880">MLVEMQAARLCSQLLQGLRYLHQDKCVLHGDVKPRNIFLVPTAAEGFVAQLGDFGLARECPRKAPFLCKFIGMQGSHGFIAPEILHEQDYGCAVDIFALGIIVFTLLAGYESRSIPS</sequence>
<organism evidence="7 8">
    <name type="scientific">Effrenium voratum</name>
    <dbReference type="NCBI Taxonomy" id="2562239"/>
    <lineage>
        <taxon>Eukaryota</taxon>
        <taxon>Sar</taxon>
        <taxon>Alveolata</taxon>
        <taxon>Dinophyceae</taxon>
        <taxon>Suessiales</taxon>
        <taxon>Symbiodiniaceae</taxon>
        <taxon>Effrenium</taxon>
    </lineage>
</organism>
<protein>
    <recommendedName>
        <fullName evidence="6">Protein kinase domain-containing protein</fullName>
    </recommendedName>
</protein>
<evidence type="ECO:0000256" key="1">
    <source>
        <dbReference type="ARBA" id="ARBA00022527"/>
    </source>
</evidence>
<dbReference type="InterPro" id="IPR011009">
    <property type="entry name" value="Kinase-like_dom_sf"/>
</dbReference>
<keyword evidence="5" id="KW-0067">ATP-binding</keyword>
<keyword evidence="8" id="KW-1185">Reference proteome</keyword>
<dbReference type="InterPro" id="IPR008271">
    <property type="entry name" value="Ser/Thr_kinase_AS"/>
</dbReference>
<keyword evidence="2" id="KW-0808">Transferase</keyword>
<dbReference type="PANTHER" id="PTHR24345">
    <property type="entry name" value="SERINE/THREONINE-PROTEIN KINASE PLK"/>
    <property type="match status" value="1"/>
</dbReference>
<dbReference type="PROSITE" id="PS00108">
    <property type="entry name" value="PROTEIN_KINASE_ST"/>
    <property type="match status" value="1"/>
</dbReference>
<dbReference type="EMBL" id="CAUJNA010003252">
    <property type="protein sequence ID" value="CAJ1397055.1"/>
    <property type="molecule type" value="Genomic_DNA"/>
</dbReference>
<keyword evidence="1" id="KW-0723">Serine/threonine-protein kinase</keyword>
<evidence type="ECO:0000256" key="5">
    <source>
        <dbReference type="ARBA" id="ARBA00022840"/>
    </source>
</evidence>
<dbReference type="GO" id="GO:0004674">
    <property type="term" value="F:protein serine/threonine kinase activity"/>
    <property type="evidence" value="ECO:0007669"/>
    <property type="project" value="UniProtKB-KW"/>
</dbReference>
<comment type="caution">
    <text evidence="7">The sequence shown here is derived from an EMBL/GenBank/DDBJ whole genome shotgun (WGS) entry which is preliminary data.</text>
</comment>
<reference evidence="7" key="1">
    <citation type="submission" date="2023-08" db="EMBL/GenBank/DDBJ databases">
        <authorList>
            <person name="Chen Y."/>
            <person name="Shah S."/>
            <person name="Dougan E. K."/>
            <person name="Thang M."/>
            <person name="Chan C."/>
        </authorList>
    </citation>
    <scope>NUCLEOTIDE SEQUENCE</scope>
</reference>
<dbReference type="PROSITE" id="PS50011">
    <property type="entry name" value="PROTEIN_KINASE_DOM"/>
    <property type="match status" value="1"/>
</dbReference>
<dbReference type="PANTHER" id="PTHR24345:SF0">
    <property type="entry name" value="CELL CYCLE SERINE_THREONINE-PROTEIN KINASE CDC5_MSD2"/>
    <property type="match status" value="1"/>
</dbReference>
<evidence type="ECO:0000313" key="8">
    <source>
        <dbReference type="Proteomes" id="UP001178507"/>
    </source>
</evidence>
<accession>A0AA36N3B2</accession>
<keyword evidence="3" id="KW-0547">Nucleotide-binding</keyword>
<evidence type="ECO:0000313" key="7">
    <source>
        <dbReference type="EMBL" id="CAJ1397055.1"/>
    </source>
</evidence>
<dbReference type="AlphaFoldDB" id="A0AA36N3B2"/>
<dbReference type="InterPro" id="IPR000719">
    <property type="entry name" value="Prot_kinase_dom"/>
</dbReference>
<evidence type="ECO:0000256" key="4">
    <source>
        <dbReference type="ARBA" id="ARBA00022777"/>
    </source>
</evidence>
<dbReference type="Proteomes" id="UP001178507">
    <property type="component" value="Unassembled WGS sequence"/>
</dbReference>
<evidence type="ECO:0000256" key="2">
    <source>
        <dbReference type="ARBA" id="ARBA00022679"/>
    </source>
</evidence>
<dbReference type="Pfam" id="PF00069">
    <property type="entry name" value="Pkinase"/>
    <property type="match status" value="1"/>
</dbReference>
<keyword evidence="4" id="KW-0418">Kinase</keyword>
<dbReference type="SUPFAM" id="SSF56112">
    <property type="entry name" value="Protein kinase-like (PK-like)"/>
    <property type="match status" value="1"/>
</dbReference>
<dbReference type="Gene3D" id="1.10.510.10">
    <property type="entry name" value="Transferase(Phosphotransferase) domain 1"/>
    <property type="match status" value="1"/>
</dbReference>
<proteinExistence type="predicted"/>
<name>A0AA36N3B2_9DINO</name>
<dbReference type="GO" id="GO:0005634">
    <property type="term" value="C:nucleus"/>
    <property type="evidence" value="ECO:0007669"/>
    <property type="project" value="TreeGrafter"/>
</dbReference>
<dbReference type="GO" id="GO:0005524">
    <property type="term" value="F:ATP binding"/>
    <property type="evidence" value="ECO:0007669"/>
    <property type="project" value="UniProtKB-KW"/>
</dbReference>
<evidence type="ECO:0000259" key="6">
    <source>
        <dbReference type="PROSITE" id="PS50011"/>
    </source>
</evidence>
<feature type="domain" description="Protein kinase" evidence="6">
    <location>
        <begin position="1"/>
        <end position="117"/>
    </location>
</feature>